<dbReference type="eggNOG" id="ENOG502QPUU">
    <property type="taxonomic scope" value="Eukaryota"/>
</dbReference>
<dbReference type="InterPro" id="IPR016024">
    <property type="entry name" value="ARM-type_fold"/>
</dbReference>
<sequence>MFPSNHHTRLMHPPLINELGVATINEKTTSEEFITRLKEIFGGDIIIPPKAKTPLSWSSIFMPIKLRNSKDKSLVYQPDTAVCSSASRFCLKRFVSLVKVHTHHHLPERKSSVDPIEEFRAMHPPINTLIDFLESPLTALEQAPLAGTLEHTALIKVLTLALREEDDMTVQFEACRLLIAMQGQANLTRWDHAIYKTVLENMLQKGTEQERDMAALVSIESGITHPAAMNQIRGGLGHLDPDRRNMARNVFSVMDMKHLDMVIGFLLKDSEHTSWRVRLDVIYLLEIWIRRLLPEHPPSAPERDPDALETDDDALVKALFHTLGTTTNDKEKGNDLNPVDLVQVGDDKNAYSNLFLPSTTSLTPLSAEPVTNQSKQLDTVNPLEKQLQFKKDANIASLSKNDPKLNVSAALDSCGSNVEQQTNLASSPTSMPTKQLSLEAMKYNSNIVKKCVDVLLNIMWTDWNKEVRDAASHTLGALGQGRPIFDWVVGLLGSKDPVKRVDALRSLSYLGVMTKSSLEALLACFKDPYASVRIEVCKFACILASDDRAIVSNLLDLLNDHDYRVRAYAVKALGYSGCKEPKNRETLNWALHHDPHSAVRAEAIQAVFRLDLISRDQTIKEGLFTLFETDRSDKVKQEAKRVLVASGLIFSSMLETERESDSRKEKYSGNEKESGMLGMALGGHASVGVSSAISSNDSNNLNTTTTHLAVPYPHILNDASPDEIDIFLRDSLVGEKELSIAIGQVKKTVTRESIIAEVQYVIQNSQDTIMVGLDLPLNDEFTPQVKQIHQLKKQKL</sequence>
<reference evidence="1 2" key="2">
    <citation type="submission" date="2016-05" db="EMBL/GenBank/DDBJ databases">
        <title>Lineage-specific infection strategies underlie the spectrum of fungal disease in amphibians.</title>
        <authorList>
            <person name="Cuomo C.A."/>
            <person name="Farrer R.A."/>
            <person name="James T."/>
            <person name="Longcore J."/>
            <person name="Birren B."/>
        </authorList>
    </citation>
    <scope>NUCLEOTIDE SEQUENCE [LARGE SCALE GENOMIC DNA]</scope>
    <source>
        <strain evidence="1 2">JEL423</strain>
    </source>
</reference>
<name>A0A177WJD5_BATDL</name>
<dbReference type="Pfam" id="PF13646">
    <property type="entry name" value="HEAT_2"/>
    <property type="match status" value="1"/>
</dbReference>
<dbReference type="SUPFAM" id="SSF48371">
    <property type="entry name" value="ARM repeat"/>
    <property type="match status" value="1"/>
</dbReference>
<gene>
    <name evidence="1" type="ORF">BDEG_23620</name>
</gene>
<proteinExistence type="predicted"/>
<dbReference type="PANTHER" id="PTHR12697">
    <property type="entry name" value="PBS LYASE HEAT-LIKE PROTEIN"/>
    <property type="match status" value="1"/>
</dbReference>
<dbReference type="OrthoDB" id="5980716at2759"/>
<evidence type="ECO:0000313" key="2">
    <source>
        <dbReference type="Proteomes" id="UP000077115"/>
    </source>
</evidence>
<dbReference type="VEuPathDB" id="FungiDB:BDEG_23620"/>
<dbReference type="InterPro" id="IPR011989">
    <property type="entry name" value="ARM-like"/>
</dbReference>
<organism evidence="1 2">
    <name type="scientific">Batrachochytrium dendrobatidis (strain JEL423)</name>
    <dbReference type="NCBI Taxonomy" id="403673"/>
    <lineage>
        <taxon>Eukaryota</taxon>
        <taxon>Fungi</taxon>
        <taxon>Fungi incertae sedis</taxon>
        <taxon>Chytridiomycota</taxon>
        <taxon>Chytridiomycota incertae sedis</taxon>
        <taxon>Chytridiomycetes</taxon>
        <taxon>Rhizophydiales</taxon>
        <taxon>Rhizophydiales incertae sedis</taxon>
        <taxon>Batrachochytrium</taxon>
    </lineage>
</organism>
<dbReference type="Proteomes" id="UP000077115">
    <property type="component" value="Unassembled WGS sequence"/>
</dbReference>
<dbReference type="EMBL" id="DS022303">
    <property type="protein sequence ID" value="OAJ39805.1"/>
    <property type="molecule type" value="Genomic_DNA"/>
</dbReference>
<dbReference type="AlphaFoldDB" id="A0A177WJD5"/>
<dbReference type="GO" id="GO:0019135">
    <property type="term" value="F:deoxyhypusine monooxygenase activity"/>
    <property type="evidence" value="ECO:0007669"/>
    <property type="project" value="TreeGrafter"/>
</dbReference>
<accession>A0A177WJD5</accession>
<evidence type="ECO:0000313" key="1">
    <source>
        <dbReference type="EMBL" id="OAJ39805.1"/>
    </source>
</evidence>
<dbReference type="Gene3D" id="1.25.10.10">
    <property type="entry name" value="Leucine-rich Repeat Variant"/>
    <property type="match status" value="1"/>
</dbReference>
<protein>
    <submittedName>
        <fullName evidence="1">Uncharacterized protein</fullName>
    </submittedName>
</protein>
<dbReference type="PANTHER" id="PTHR12697:SF5">
    <property type="entry name" value="DEOXYHYPUSINE HYDROXYLASE"/>
    <property type="match status" value="1"/>
</dbReference>
<reference evidence="1 2" key="1">
    <citation type="submission" date="2006-10" db="EMBL/GenBank/DDBJ databases">
        <title>The Genome Sequence of Batrachochytrium dendrobatidis JEL423.</title>
        <authorList>
            <consortium name="The Broad Institute Genome Sequencing Platform"/>
            <person name="Birren B."/>
            <person name="Lander E."/>
            <person name="Galagan J."/>
            <person name="Cuomo C."/>
            <person name="Devon K."/>
            <person name="Jaffe D."/>
            <person name="Butler J."/>
            <person name="Alvarez P."/>
            <person name="Gnerre S."/>
            <person name="Grabherr M."/>
            <person name="Kleber M."/>
            <person name="Mauceli E."/>
            <person name="Brockman W."/>
            <person name="Young S."/>
            <person name="LaButti K."/>
            <person name="Sykes S."/>
            <person name="DeCaprio D."/>
            <person name="Crawford M."/>
            <person name="Koehrsen M."/>
            <person name="Engels R."/>
            <person name="Montgomery P."/>
            <person name="Pearson M."/>
            <person name="Howarth C."/>
            <person name="Larson L."/>
            <person name="White J."/>
            <person name="O'Leary S."/>
            <person name="Kodira C."/>
            <person name="Zeng Q."/>
            <person name="Yandava C."/>
            <person name="Alvarado L."/>
            <person name="Longcore J."/>
            <person name="James T."/>
        </authorList>
    </citation>
    <scope>NUCLEOTIDE SEQUENCE [LARGE SCALE GENOMIC DNA]</scope>
    <source>
        <strain evidence="1 2">JEL423</strain>
    </source>
</reference>